<feature type="compositionally biased region" description="Polar residues" evidence="1">
    <location>
        <begin position="391"/>
        <end position="412"/>
    </location>
</feature>
<evidence type="ECO:0000313" key="2">
    <source>
        <dbReference type="EMBL" id="KAF8440448.1"/>
    </source>
</evidence>
<feature type="compositionally biased region" description="Basic residues" evidence="1">
    <location>
        <begin position="643"/>
        <end position="655"/>
    </location>
</feature>
<feature type="region of interest" description="Disordered" evidence="1">
    <location>
        <begin position="464"/>
        <end position="508"/>
    </location>
</feature>
<dbReference type="Proteomes" id="UP001194468">
    <property type="component" value="Unassembled WGS sequence"/>
</dbReference>
<feature type="region of interest" description="Disordered" evidence="1">
    <location>
        <begin position="287"/>
        <end position="308"/>
    </location>
</feature>
<protein>
    <submittedName>
        <fullName evidence="2">Uncharacterized protein</fullName>
    </submittedName>
</protein>
<evidence type="ECO:0000313" key="3">
    <source>
        <dbReference type="Proteomes" id="UP001194468"/>
    </source>
</evidence>
<name>A0AAD4GFA1_BOLED</name>
<gene>
    <name evidence="2" type="ORF">L210DRAFT_3645595</name>
</gene>
<sequence length="794" mass="87047">MSTTAPTVQPVERQDIHKSCRTIETLLSVLNDYCEVAGAFAAIQKKLSKALRDAAGLKANAQFAANAFGASSNILEVLADVDSKFAKLAEKEARTIGAEAKKWFKKLAREEKAHDERMNDSNARIKQAGKSFPPLNWSGPSLTVLLKGQAYEKKSKKGAKDAGEEHARYINLLSVIGPEMSQEKYNHAVHVTQQNTSVTFSVAASLSRIADAEWTRTCECMRRVSPTIGSLGEWRSLCEGAWTGPLPDDLPDMSSETISTQPPITSAVSEWGQTGLLTPVRRLLPVPPAATSLDPPRSPFSTANQNQGSINSITTLSAFPFPPTHFPVPLATNEAELQRQQAQLQGLQSVHSRAGSPNHTRPNGASVPPAHILTDSPKQADFPESFALDASRSSHSLQVSQTASSSHQSTVAAHTPEIPPGPEPSTSSPEDKATVKPIVLPGNPKKPRRLSFITRTTIAFKRADHSSTEKEFGVDTDSSNSAFKSHSVDAAKKPRERTDSTHSAGGNVAALRNKYTRTVETPSQGVKDIPRLPMSVSEIASRYQPVDEPLSPLQTAFPIVDRFPPDIPTRTSTRDLAIDENEIRRRRQRIEELAGLELKEKEYELRQREHELNQRTRDFERDRLQFLHVHPNEPGTPTDGPKGPRKSPFQHKRGSRSVTHINLSSSTSTSTRPSTSHSPTRPPLLPVKDHAPFCGCDTCSVSKYKATDVPPSPRDMRPPRPPILLRPEKPKGWIRRLSMPSVNMAFSLDAKKSASAISLKAGLPLPSENGRLRKRSYEQGMTLNSNRTMTGIGR</sequence>
<reference evidence="2" key="2">
    <citation type="journal article" date="2020" name="Nat. Commun.">
        <title>Large-scale genome sequencing of mycorrhizal fungi provides insights into the early evolution of symbiotic traits.</title>
        <authorList>
            <person name="Miyauchi S."/>
            <person name="Kiss E."/>
            <person name="Kuo A."/>
            <person name="Drula E."/>
            <person name="Kohler A."/>
            <person name="Sanchez-Garcia M."/>
            <person name="Morin E."/>
            <person name="Andreopoulos B."/>
            <person name="Barry K.W."/>
            <person name="Bonito G."/>
            <person name="Buee M."/>
            <person name="Carver A."/>
            <person name="Chen C."/>
            <person name="Cichocki N."/>
            <person name="Clum A."/>
            <person name="Culley D."/>
            <person name="Crous P.W."/>
            <person name="Fauchery L."/>
            <person name="Girlanda M."/>
            <person name="Hayes R.D."/>
            <person name="Keri Z."/>
            <person name="LaButti K."/>
            <person name="Lipzen A."/>
            <person name="Lombard V."/>
            <person name="Magnuson J."/>
            <person name="Maillard F."/>
            <person name="Murat C."/>
            <person name="Nolan M."/>
            <person name="Ohm R.A."/>
            <person name="Pangilinan J."/>
            <person name="Pereira M.F."/>
            <person name="Perotto S."/>
            <person name="Peter M."/>
            <person name="Pfister S."/>
            <person name="Riley R."/>
            <person name="Sitrit Y."/>
            <person name="Stielow J.B."/>
            <person name="Szollosi G."/>
            <person name="Zifcakova L."/>
            <person name="Stursova M."/>
            <person name="Spatafora J.W."/>
            <person name="Tedersoo L."/>
            <person name="Vaario L.M."/>
            <person name="Yamada A."/>
            <person name="Yan M."/>
            <person name="Wang P."/>
            <person name="Xu J."/>
            <person name="Bruns T."/>
            <person name="Baldrian P."/>
            <person name="Vilgalys R."/>
            <person name="Dunand C."/>
            <person name="Henrissat B."/>
            <person name="Grigoriev I.V."/>
            <person name="Hibbett D."/>
            <person name="Nagy L.G."/>
            <person name="Martin F.M."/>
        </authorList>
    </citation>
    <scope>NUCLEOTIDE SEQUENCE</scope>
    <source>
        <strain evidence="2">BED1</strain>
    </source>
</reference>
<keyword evidence="3" id="KW-1185">Reference proteome</keyword>
<comment type="caution">
    <text evidence="2">The sequence shown here is derived from an EMBL/GenBank/DDBJ whole genome shotgun (WGS) entry which is preliminary data.</text>
</comment>
<organism evidence="2 3">
    <name type="scientific">Boletus edulis BED1</name>
    <dbReference type="NCBI Taxonomy" id="1328754"/>
    <lineage>
        <taxon>Eukaryota</taxon>
        <taxon>Fungi</taxon>
        <taxon>Dikarya</taxon>
        <taxon>Basidiomycota</taxon>
        <taxon>Agaricomycotina</taxon>
        <taxon>Agaricomycetes</taxon>
        <taxon>Agaricomycetidae</taxon>
        <taxon>Boletales</taxon>
        <taxon>Boletineae</taxon>
        <taxon>Boletaceae</taxon>
        <taxon>Boletoideae</taxon>
        <taxon>Boletus</taxon>
    </lineage>
</organism>
<feature type="region of interest" description="Disordered" evidence="1">
    <location>
        <begin position="389"/>
        <end position="448"/>
    </location>
</feature>
<accession>A0AAD4GFA1</accession>
<evidence type="ECO:0000256" key="1">
    <source>
        <dbReference type="SAM" id="MobiDB-lite"/>
    </source>
</evidence>
<feature type="compositionally biased region" description="Polar residues" evidence="1">
    <location>
        <begin position="349"/>
        <end position="363"/>
    </location>
</feature>
<feature type="compositionally biased region" description="Low complexity" evidence="1">
    <location>
        <begin position="338"/>
        <end position="348"/>
    </location>
</feature>
<feature type="region of interest" description="Disordered" evidence="1">
    <location>
        <begin position="628"/>
        <end position="687"/>
    </location>
</feature>
<feature type="compositionally biased region" description="Polar residues" evidence="1">
    <location>
        <begin position="299"/>
        <end position="308"/>
    </location>
</feature>
<proteinExistence type="predicted"/>
<feature type="region of interest" description="Disordered" evidence="1">
    <location>
        <begin position="338"/>
        <end position="377"/>
    </location>
</feature>
<feature type="compositionally biased region" description="Basic and acidic residues" evidence="1">
    <location>
        <begin position="464"/>
        <end position="473"/>
    </location>
</feature>
<dbReference type="AlphaFoldDB" id="A0AAD4GFA1"/>
<feature type="compositionally biased region" description="Basic and acidic residues" evidence="1">
    <location>
        <begin position="486"/>
        <end position="500"/>
    </location>
</feature>
<feature type="compositionally biased region" description="Low complexity" evidence="1">
    <location>
        <begin position="663"/>
        <end position="679"/>
    </location>
</feature>
<dbReference type="EMBL" id="WHUW01000012">
    <property type="protein sequence ID" value="KAF8440448.1"/>
    <property type="molecule type" value="Genomic_DNA"/>
</dbReference>
<reference evidence="2" key="1">
    <citation type="submission" date="2019-10" db="EMBL/GenBank/DDBJ databases">
        <authorList>
            <consortium name="DOE Joint Genome Institute"/>
            <person name="Kuo A."/>
            <person name="Miyauchi S."/>
            <person name="Kiss E."/>
            <person name="Drula E."/>
            <person name="Kohler A."/>
            <person name="Sanchez-Garcia M."/>
            <person name="Andreopoulos B."/>
            <person name="Barry K.W."/>
            <person name="Bonito G."/>
            <person name="Buee M."/>
            <person name="Carver A."/>
            <person name="Chen C."/>
            <person name="Cichocki N."/>
            <person name="Clum A."/>
            <person name="Culley D."/>
            <person name="Crous P.W."/>
            <person name="Fauchery L."/>
            <person name="Girlanda M."/>
            <person name="Hayes R."/>
            <person name="Keri Z."/>
            <person name="LaButti K."/>
            <person name="Lipzen A."/>
            <person name="Lombard V."/>
            <person name="Magnuson J."/>
            <person name="Maillard F."/>
            <person name="Morin E."/>
            <person name="Murat C."/>
            <person name="Nolan M."/>
            <person name="Ohm R."/>
            <person name="Pangilinan J."/>
            <person name="Pereira M."/>
            <person name="Perotto S."/>
            <person name="Peter M."/>
            <person name="Riley R."/>
            <person name="Sitrit Y."/>
            <person name="Stielow B."/>
            <person name="Szollosi G."/>
            <person name="Zifcakova L."/>
            <person name="Stursova M."/>
            <person name="Spatafora J.W."/>
            <person name="Tedersoo L."/>
            <person name="Vaario L.-M."/>
            <person name="Yamada A."/>
            <person name="Yan M."/>
            <person name="Wang P."/>
            <person name="Xu J."/>
            <person name="Bruns T."/>
            <person name="Baldrian P."/>
            <person name="Vilgalys R."/>
            <person name="Henrissat B."/>
            <person name="Grigoriev I.V."/>
            <person name="Hibbett D."/>
            <person name="Nagy L.G."/>
            <person name="Martin F.M."/>
        </authorList>
    </citation>
    <scope>NUCLEOTIDE SEQUENCE</scope>
    <source>
        <strain evidence="2">BED1</strain>
    </source>
</reference>